<evidence type="ECO:0000313" key="11">
    <source>
        <dbReference type="Proteomes" id="UP000641514"/>
    </source>
</evidence>
<keyword evidence="8" id="KW-1003">Cell membrane</keyword>
<reference evidence="10" key="2">
    <citation type="submission" date="2020-09" db="EMBL/GenBank/DDBJ databases">
        <authorList>
            <person name="Sun Q."/>
            <person name="Zhou Y."/>
        </authorList>
    </citation>
    <scope>NUCLEOTIDE SEQUENCE</scope>
    <source>
        <strain evidence="10">CGMCC 1.15478</strain>
    </source>
</reference>
<dbReference type="Pfam" id="PF00122">
    <property type="entry name" value="E1-E2_ATPase"/>
    <property type="match status" value="1"/>
</dbReference>
<evidence type="ECO:0000256" key="1">
    <source>
        <dbReference type="ARBA" id="ARBA00004651"/>
    </source>
</evidence>
<dbReference type="InterPro" id="IPR027256">
    <property type="entry name" value="P-typ_ATPase_IB"/>
</dbReference>
<evidence type="ECO:0000313" key="10">
    <source>
        <dbReference type="EMBL" id="GGC57423.1"/>
    </source>
</evidence>
<evidence type="ECO:0000256" key="3">
    <source>
        <dbReference type="ARBA" id="ARBA00022692"/>
    </source>
</evidence>
<dbReference type="InterPro" id="IPR036412">
    <property type="entry name" value="HAD-like_sf"/>
</dbReference>
<comment type="similarity">
    <text evidence="2 8">Belongs to the cation transport ATPase (P-type) (TC 3.A.3) family. Type IB subfamily.</text>
</comment>
<organism evidence="10 11">
    <name type="scientific">Hoyosella rhizosphaerae</name>
    <dbReference type="NCBI Taxonomy" id="1755582"/>
    <lineage>
        <taxon>Bacteria</taxon>
        <taxon>Bacillati</taxon>
        <taxon>Actinomycetota</taxon>
        <taxon>Actinomycetes</taxon>
        <taxon>Mycobacteriales</taxon>
        <taxon>Hoyosellaceae</taxon>
        <taxon>Hoyosella</taxon>
    </lineage>
</organism>
<dbReference type="PROSITE" id="PS00154">
    <property type="entry name" value="ATPASE_E1_E2"/>
    <property type="match status" value="1"/>
</dbReference>
<feature type="transmembrane region" description="Helical" evidence="8">
    <location>
        <begin position="580"/>
        <end position="599"/>
    </location>
</feature>
<dbReference type="SFLD" id="SFLDS00003">
    <property type="entry name" value="Haloacid_Dehalogenase"/>
    <property type="match status" value="1"/>
</dbReference>
<comment type="caution">
    <text evidence="10">The sequence shown here is derived from an EMBL/GenBank/DDBJ whole genome shotgun (WGS) entry which is preliminary data.</text>
</comment>
<dbReference type="InterPro" id="IPR023298">
    <property type="entry name" value="ATPase_P-typ_TM_dom_sf"/>
</dbReference>
<keyword evidence="8" id="KW-0547">Nucleotide-binding</keyword>
<dbReference type="EMBL" id="BMJH01000001">
    <property type="protein sequence ID" value="GGC57423.1"/>
    <property type="molecule type" value="Genomic_DNA"/>
</dbReference>
<keyword evidence="5" id="KW-1278">Translocase</keyword>
<dbReference type="GO" id="GO:0046872">
    <property type="term" value="F:metal ion binding"/>
    <property type="evidence" value="ECO:0007669"/>
    <property type="project" value="UniProtKB-KW"/>
</dbReference>
<dbReference type="Proteomes" id="UP000641514">
    <property type="component" value="Unassembled WGS sequence"/>
</dbReference>
<dbReference type="SUPFAM" id="SSF81665">
    <property type="entry name" value="Calcium ATPase, transmembrane domain M"/>
    <property type="match status" value="1"/>
</dbReference>
<dbReference type="InterPro" id="IPR044492">
    <property type="entry name" value="P_typ_ATPase_HD_dom"/>
</dbReference>
<feature type="transmembrane region" description="Helical" evidence="8">
    <location>
        <begin position="554"/>
        <end position="574"/>
    </location>
</feature>
<dbReference type="SFLD" id="SFLDG00002">
    <property type="entry name" value="C1.7:_P-type_atpase_like"/>
    <property type="match status" value="1"/>
</dbReference>
<name>A0A916U220_9ACTN</name>
<accession>A0A916U220</accession>
<dbReference type="InterPro" id="IPR059000">
    <property type="entry name" value="ATPase_P-type_domA"/>
</dbReference>
<dbReference type="InterPro" id="IPR008250">
    <property type="entry name" value="ATPase_P-typ_transduc_dom_A_sf"/>
</dbReference>
<dbReference type="GO" id="GO:0016887">
    <property type="term" value="F:ATP hydrolysis activity"/>
    <property type="evidence" value="ECO:0007669"/>
    <property type="project" value="InterPro"/>
</dbReference>
<dbReference type="GO" id="GO:0005524">
    <property type="term" value="F:ATP binding"/>
    <property type="evidence" value="ECO:0007669"/>
    <property type="project" value="UniProtKB-UniRule"/>
</dbReference>
<dbReference type="Gene3D" id="2.70.150.10">
    <property type="entry name" value="Calcium-transporting ATPase, cytoplasmic transduction domain A"/>
    <property type="match status" value="1"/>
</dbReference>
<dbReference type="NCBIfam" id="TIGR01494">
    <property type="entry name" value="ATPase_P-type"/>
    <property type="match status" value="1"/>
</dbReference>
<feature type="transmembrane region" description="Helical" evidence="8">
    <location>
        <begin position="12"/>
        <end position="41"/>
    </location>
</feature>
<dbReference type="InterPro" id="IPR023214">
    <property type="entry name" value="HAD_sf"/>
</dbReference>
<dbReference type="GO" id="GO:0019829">
    <property type="term" value="F:ATPase-coupled monoatomic cation transmembrane transporter activity"/>
    <property type="evidence" value="ECO:0007669"/>
    <property type="project" value="InterPro"/>
</dbReference>
<evidence type="ECO:0000256" key="5">
    <source>
        <dbReference type="ARBA" id="ARBA00022967"/>
    </source>
</evidence>
<evidence type="ECO:0000259" key="9">
    <source>
        <dbReference type="Pfam" id="PF00122"/>
    </source>
</evidence>
<dbReference type="Pfam" id="PF00702">
    <property type="entry name" value="Hydrolase"/>
    <property type="match status" value="1"/>
</dbReference>
<dbReference type="InterPro" id="IPR018303">
    <property type="entry name" value="ATPase_P-typ_P_site"/>
</dbReference>
<dbReference type="NCBIfam" id="TIGR01525">
    <property type="entry name" value="ATPase-IB_hvy"/>
    <property type="match status" value="1"/>
</dbReference>
<keyword evidence="11" id="KW-1185">Reference proteome</keyword>
<evidence type="ECO:0000256" key="8">
    <source>
        <dbReference type="RuleBase" id="RU362081"/>
    </source>
</evidence>
<dbReference type="Gene3D" id="3.40.1110.10">
    <property type="entry name" value="Calcium-transporting ATPase, cytoplasmic domain N"/>
    <property type="match status" value="1"/>
</dbReference>
<feature type="transmembrane region" description="Helical" evidence="8">
    <location>
        <begin position="260"/>
        <end position="286"/>
    </location>
</feature>
<keyword evidence="4 8" id="KW-0479">Metal-binding</keyword>
<dbReference type="Gene3D" id="3.40.50.1000">
    <property type="entry name" value="HAD superfamily/HAD-like"/>
    <property type="match status" value="1"/>
</dbReference>
<feature type="transmembrane region" description="Helical" evidence="8">
    <location>
        <begin position="61"/>
        <end position="89"/>
    </location>
</feature>
<dbReference type="GO" id="GO:0015086">
    <property type="term" value="F:cadmium ion transmembrane transporter activity"/>
    <property type="evidence" value="ECO:0007669"/>
    <property type="project" value="TreeGrafter"/>
</dbReference>
<dbReference type="GO" id="GO:0005886">
    <property type="term" value="C:plasma membrane"/>
    <property type="evidence" value="ECO:0007669"/>
    <property type="project" value="UniProtKB-SubCell"/>
</dbReference>
<reference evidence="10" key="1">
    <citation type="journal article" date="2014" name="Int. J. Syst. Evol. Microbiol.">
        <title>Complete genome sequence of Corynebacterium casei LMG S-19264T (=DSM 44701T), isolated from a smear-ripened cheese.</title>
        <authorList>
            <consortium name="US DOE Joint Genome Institute (JGI-PGF)"/>
            <person name="Walter F."/>
            <person name="Albersmeier A."/>
            <person name="Kalinowski J."/>
            <person name="Ruckert C."/>
        </authorList>
    </citation>
    <scope>NUCLEOTIDE SEQUENCE</scope>
    <source>
        <strain evidence="10">CGMCC 1.15478</strain>
    </source>
</reference>
<evidence type="ECO:0000256" key="4">
    <source>
        <dbReference type="ARBA" id="ARBA00022723"/>
    </source>
</evidence>
<feature type="domain" description="P-type ATPase A" evidence="9">
    <location>
        <begin position="110"/>
        <end position="210"/>
    </location>
</feature>
<proteinExistence type="inferred from homology"/>
<dbReference type="InterPro" id="IPR023299">
    <property type="entry name" value="ATPase_P-typ_cyto_dom_N"/>
</dbReference>
<feature type="transmembrane region" description="Helical" evidence="8">
    <location>
        <begin position="226"/>
        <end position="248"/>
    </location>
</feature>
<protein>
    <submittedName>
        <fullName evidence="10">Cation-transporting ATPase G</fullName>
    </submittedName>
</protein>
<keyword evidence="3 8" id="KW-0812">Transmembrane</keyword>
<dbReference type="PRINTS" id="PR00119">
    <property type="entry name" value="CATATPASE"/>
</dbReference>
<dbReference type="RefSeq" id="WP_188670764.1">
    <property type="nucleotide sequence ID" value="NZ_BMJH01000001.1"/>
</dbReference>
<dbReference type="PRINTS" id="PR00941">
    <property type="entry name" value="CDATPASE"/>
</dbReference>
<dbReference type="PANTHER" id="PTHR48085:SF5">
    <property type="entry name" value="CADMIUM_ZINC-TRANSPORTING ATPASE HMA4-RELATED"/>
    <property type="match status" value="1"/>
</dbReference>
<keyword evidence="8" id="KW-0067">ATP-binding</keyword>
<dbReference type="InterPro" id="IPR051014">
    <property type="entry name" value="Cation_Transport_ATPase_IB"/>
</dbReference>
<dbReference type="SUPFAM" id="SSF81653">
    <property type="entry name" value="Calcium ATPase, transduction domain A"/>
    <property type="match status" value="1"/>
</dbReference>
<evidence type="ECO:0000256" key="2">
    <source>
        <dbReference type="ARBA" id="ARBA00006024"/>
    </source>
</evidence>
<dbReference type="SFLD" id="SFLDF00027">
    <property type="entry name" value="p-type_atpase"/>
    <property type="match status" value="1"/>
</dbReference>
<dbReference type="InterPro" id="IPR001757">
    <property type="entry name" value="P_typ_ATPase"/>
</dbReference>
<sequence length="634" mass="65661">MIRDITRTREIQAAIAAAIALSIAWITGSLALELVAVAIGACTFVPRALWRLRIPTIGVGTLMTIAVIGALSLGAFTEAALLGVLFSLAEGLERFAITRTHKGVRALLALVPTAVPVVRNGREVTVEPHELVVGDTMILKPGSRSATDGTVTTGTTTLDLSAITGESMPLEATPGTPVPAGAINGDSAIEVSVTTLAQDSTLARIVALVEAAQHNKGTGQRLADRIASPLVPGILIFATIIASVGSLLGDPRVWIERALIVLVAASPCALAISVPLTIVAAVGAAARNGALIKSGAALEQLGRISTVAIDKTGTLTLNNPQIVAMNSSAGWTDEEVISAAAAVELRSQHPLSRAIAAGVSPRPAEDVTTLPGRGIVGTVQSQEVRVGNPRWIAPQGSPFDEFVHTWEESGATVVLVEINQRVIGAIAVRDELRSEASEAMRELDELKISTVMLSGDNKRTANALAQQSGIRTAYAELLPEDKVSHVATLQADRHVAMVGDGINDAPALATASVGIAMGALGTDVAIEAADVTLLGDDLRHLPQLLRHARRARRIMLFNIGASLAIIATLIPLAATGLVSFAAVIVIHEVAEVLVILSALTAAKLKPLPNVTVISALASTNVSNRGDEPQCCSAC</sequence>
<dbReference type="PANTHER" id="PTHR48085">
    <property type="entry name" value="CADMIUM/ZINC-TRANSPORTING ATPASE HMA2-RELATED"/>
    <property type="match status" value="1"/>
</dbReference>
<evidence type="ECO:0000256" key="7">
    <source>
        <dbReference type="ARBA" id="ARBA00023136"/>
    </source>
</evidence>
<keyword evidence="7 8" id="KW-0472">Membrane</keyword>
<dbReference type="AlphaFoldDB" id="A0A916U220"/>
<gene>
    <name evidence="10" type="ORF">GCM10011410_07420</name>
</gene>
<evidence type="ECO:0000256" key="6">
    <source>
        <dbReference type="ARBA" id="ARBA00022989"/>
    </source>
</evidence>
<dbReference type="SUPFAM" id="SSF56784">
    <property type="entry name" value="HAD-like"/>
    <property type="match status" value="1"/>
</dbReference>
<comment type="subcellular location">
    <subcellularLocation>
        <location evidence="1">Cell membrane</location>
        <topology evidence="1">Multi-pass membrane protein</topology>
    </subcellularLocation>
</comment>
<keyword evidence="6 8" id="KW-1133">Transmembrane helix</keyword>